<dbReference type="InterPro" id="IPR004358">
    <property type="entry name" value="Sig_transdc_His_kin-like_C"/>
</dbReference>
<organism evidence="10 11">
    <name type="scientific">Gimibacter soli</name>
    <dbReference type="NCBI Taxonomy" id="3024400"/>
    <lineage>
        <taxon>Bacteria</taxon>
        <taxon>Pseudomonadati</taxon>
        <taxon>Pseudomonadota</taxon>
        <taxon>Alphaproteobacteria</taxon>
        <taxon>Kordiimonadales</taxon>
        <taxon>Temperatibacteraceae</taxon>
        <taxon>Gimibacter</taxon>
    </lineage>
</organism>
<evidence type="ECO:0000256" key="6">
    <source>
        <dbReference type="PROSITE-ProRule" id="PRU00169"/>
    </source>
</evidence>
<dbReference type="RefSeq" id="WP_289504481.1">
    <property type="nucleotide sequence ID" value="NZ_CP116805.1"/>
</dbReference>
<evidence type="ECO:0000256" key="3">
    <source>
        <dbReference type="ARBA" id="ARBA00022553"/>
    </source>
</evidence>
<dbReference type="PANTHER" id="PTHR43047">
    <property type="entry name" value="TWO-COMPONENT HISTIDINE PROTEIN KINASE"/>
    <property type="match status" value="1"/>
</dbReference>
<dbReference type="Pfam" id="PF02518">
    <property type="entry name" value="HATPase_c"/>
    <property type="match status" value="1"/>
</dbReference>
<keyword evidence="11" id="KW-1185">Reference proteome</keyword>
<sequence length="777" mass="84392">MDDSVTIKNRHGTIAYILVSLLMILAVLVAETVLRAKMHERTLATIEATLAQTEDGVERWYSEQERNLVNISTLAAIRQPVRTLLQIKADAEEGADLAMQLAEAPEQRALRVQLSPWLSIYGYSGFQVLAPDGTGIASLDRGLLGVTSPVTDRLPGLIARALTGATTVTHPLHHDGEMVDLDGRVKQNVDYILGIAPIFDDDLSVVAILLARIDPAQDFLPLFAAGAQGPALHNYAFDASGMILNDPAIDSLGSHQGTSLGARINWQRMTEPASGKAGEKPKLTRMAESALGGVSAYSMTPYTDIRGERVIGAWTWNHGLGMGLGTEVDAASAFEGLDFAVAMIRALAAASLTFLLGLMYFNTRASNRAAEQEHHLKIARDRAEAANHAKSVFLSSMSHELRTPLNAVLGFGQLVREARQIRNDRELSEQVDYIIKSGEHLLSLLNEVLEYAKLDVGELSISPQQVPVATLVEDSLAMVGDFARRADINIVVETDMKSLPPIWTDPTRARQVMTNILSNAVKYNRVGGQIFVLARMEDDRLYVEIRDTGRGIDPQRIDELWEPFNRLGAEQTGIEGSGIGLAFSKKVIEQMKGRIGVTSVPGVGSTFWFTLPLAREAAVPVRAAAPAGVWLDPLVLKGKTVLYVEDMILNQRIMERIFANFPECSLIFANTSGEGLDLLRGRRVDLILLDINLPDFSGFEFNRRRHEEGLAPGVPVIAITADASAEMEKSVKEAGMNGYISKPIKLSLLSATISKALTGGAAKSTGKPAPPAAREMI</sequence>
<keyword evidence="7" id="KW-0812">Transmembrane</keyword>
<dbReference type="InterPro" id="IPR005467">
    <property type="entry name" value="His_kinase_dom"/>
</dbReference>
<dbReference type="SUPFAM" id="SSF47384">
    <property type="entry name" value="Homodimeric domain of signal transducing histidine kinase"/>
    <property type="match status" value="1"/>
</dbReference>
<dbReference type="EMBL" id="CP116805">
    <property type="protein sequence ID" value="WCL54762.1"/>
    <property type="molecule type" value="Genomic_DNA"/>
</dbReference>
<keyword evidence="10" id="KW-0547">Nucleotide-binding</keyword>
<evidence type="ECO:0000313" key="11">
    <source>
        <dbReference type="Proteomes" id="UP001217500"/>
    </source>
</evidence>
<dbReference type="SMART" id="SM00388">
    <property type="entry name" value="HisKA"/>
    <property type="match status" value="1"/>
</dbReference>
<evidence type="ECO:0000256" key="1">
    <source>
        <dbReference type="ARBA" id="ARBA00000085"/>
    </source>
</evidence>
<dbReference type="KEGG" id="gso:PH603_03185"/>
<dbReference type="Gene3D" id="1.10.287.130">
    <property type="match status" value="1"/>
</dbReference>
<dbReference type="Gene3D" id="3.40.50.2300">
    <property type="match status" value="1"/>
</dbReference>
<keyword evidence="4" id="KW-0808">Transferase</keyword>
<keyword evidence="7" id="KW-0472">Membrane</keyword>
<evidence type="ECO:0000259" key="8">
    <source>
        <dbReference type="PROSITE" id="PS50109"/>
    </source>
</evidence>
<evidence type="ECO:0000256" key="7">
    <source>
        <dbReference type="SAM" id="Phobius"/>
    </source>
</evidence>
<protein>
    <recommendedName>
        <fullName evidence="2">histidine kinase</fullName>
        <ecNumber evidence="2">2.7.13.3</ecNumber>
    </recommendedName>
</protein>
<dbReference type="SUPFAM" id="SSF55874">
    <property type="entry name" value="ATPase domain of HSP90 chaperone/DNA topoisomerase II/histidine kinase"/>
    <property type="match status" value="1"/>
</dbReference>
<evidence type="ECO:0000313" key="10">
    <source>
        <dbReference type="EMBL" id="WCL54762.1"/>
    </source>
</evidence>
<dbReference type="InterPro" id="IPR003594">
    <property type="entry name" value="HATPase_dom"/>
</dbReference>
<evidence type="ECO:0000256" key="5">
    <source>
        <dbReference type="ARBA" id="ARBA00022777"/>
    </source>
</evidence>
<dbReference type="SMART" id="SM00387">
    <property type="entry name" value="HATPase_c"/>
    <property type="match status" value="1"/>
</dbReference>
<comment type="catalytic activity">
    <reaction evidence="1">
        <text>ATP + protein L-histidine = ADP + protein N-phospho-L-histidine.</text>
        <dbReference type="EC" id="2.7.13.3"/>
    </reaction>
</comment>
<feature type="modified residue" description="4-aspartylphosphate" evidence="6">
    <location>
        <position position="690"/>
    </location>
</feature>
<dbReference type="CDD" id="cd17546">
    <property type="entry name" value="REC_hyHK_CKI1_RcsC-like"/>
    <property type="match status" value="1"/>
</dbReference>
<dbReference type="Gene3D" id="3.30.565.10">
    <property type="entry name" value="Histidine kinase-like ATPase, C-terminal domain"/>
    <property type="match status" value="1"/>
</dbReference>
<reference evidence="10" key="1">
    <citation type="submission" date="2023-01" db="EMBL/GenBank/DDBJ databases">
        <title>The genome sequence of Kordiimonadaceae bacterium 6D33.</title>
        <authorList>
            <person name="Liu Y."/>
        </authorList>
    </citation>
    <scope>NUCLEOTIDE SEQUENCE</scope>
    <source>
        <strain evidence="10">6D33</strain>
    </source>
</reference>
<dbReference type="InterPro" id="IPR003661">
    <property type="entry name" value="HisK_dim/P_dom"/>
</dbReference>
<dbReference type="FunFam" id="3.30.565.10:FF:000006">
    <property type="entry name" value="Sensor histidine kinase WalK"/>
    <property type="match status" value="1"/>
</dbReference>
<dbReference type="GO" id="GO:0000155">
    <property type="term" value="F:phosphorelay sensor kinase activity"/>
    <property type="evidence" value="ECO:0007669"/>
    <property type="project" value="InterPro"/>
</dbReference>
<dbReference type="Pfam" id="PF00072">
    <property type="entry name" value="Response_reg"/>
    <property type="match status" value="1"/>
</dbReference>
<dbReference type="InterPro" id="IPR001789">
    <property type="entry name" value="Sig_transdc_resp-reg_receiver"/>
</dbReference>
<dbReference type="InterPro" id="IPR036890">
    <property type="entry name" value="HATPase_C_sf"/>
</dbReference>
<dbReference type="SMART" id="SM00448">
    <property type="entry name" value="REC"/>
    <property type="match status" value="1"/>
</dbReference>
<keyword evidence="5" id="KW-0418">Kinase</keyword>
<dbReference type="Pfam" id="PF00512">
    <property type="entry name" value="HisKA"/>
    <property type="match status" value="1"/>
</dbReference>
<dbReference type="EC" id="2.7.13.3" evidence="2"/>
<dbReference type="CDD" id="cd00082">
    <property type="entry name" value="HisKA"/>
    <property type="match status" value="1"/>
</dbReference>
<feature type="transmembrane region" description="Helical" evidence="7">
    <location>
        <begin position="14"/>
        <end position="34"/>
    </location>
</feature>
<dbReference type="PRINTS" id="PR00344">
    <property type="entry name" value="BCTRLSENSOR"/>
</dbReference>
<evidence type="ECO:0000256" key="4">
    <source>
        <dbReference type="ARBA" id="ARBA00022679"/>
    </source>
</evidence>
<keyword evidence="10" id="KW-0067">ATP-binding</keyword>
<dbReference type="PROSITE" id="PS50110">
    <property type="entry name" value="RESPONSE_REGULATORY"/>
    <property type="match status" value="1"/>
</dbReference>
<dbReference type="SUPFAM" id="SSF52172">
    <property type="entry name" value="CheY-like"/>
    <property type="match status" value="1"/>
</dbReference>
<dbReference type="Proteomes" id="UP001217500">
    <property type="component" value="Chromosome"/>
</dbReference>
<evidence type="ECO:0000259" key="9">
    <source>
        <dbReference type="PROSITE" id="PS50110"/>
    </source>
</evidence>
<proteinExistence type="predicted"/>
<feature type="domain" description="Response regulatory" evidence="9">
    <location>
        <begin position="640"/>
        <end position="757"/>
    </location>
</feature>
<dbReference type="InterPro" id="IPR011006">
    <property type="entry name" value="CheY-like_superfamily"/>
</dbReference>
<feature type="domain" description="Histidine kinase" evidence="8">
    <location>
        <begin position="396"/>
        <end position="615"/>
    </location>
</feature>
<keyword evidence="7" id="KW-1133">Transmembrane helix</keyword>
<dbReference type="AlphaFoldDB" id="A0AAE9XPG6"/>
<keyword evidence="3 6" id="KW-0597">Phosphoprotein</keyword>
<dbReference type="InterPro" id="IPR036097">
    <property type="entry name" value="HisK_dim/P_sf"/>
</dbReference>
<evidence type="ECO:0000256" key="2">
    <source>
        <dbReference type="ARBA" id="ARBA00012438"/>
    </source>
</evidence>
<accession>A0AAE9XPG6</accession>
<dbReference type="PROSITE" id="PS50109">
    <property type="entry name" value="HIS_KIN"/>
    <property type="match status" value="1"/>
</dbReference>
<dbReference type="GO" id="GO:0005524">
    <property type="term" value="F:ATP binding"/>
    <property type="evidence" value="ECO:0007669"/>
    <property type="project" value="UniProtKB-KW"/>
</dbReference>
<gene>
    <name evidence="10" type="ORF">PH603_03185</name>
</gene>
<name>A0AAE9XPG6_9PROT</name>